<proteinExistence type="predicted"/>
<reference evidence="1 2" key="1">
    <citation type="submission" date="2020-09" db="EMBL/GenBank/DDBJ databases">
        <title>De no assembly of potato wild relative species, Solanum commersonii.</title>
        <authorList>
            <person name="Cho K."/>
        </authorList>
    </citation>
    <scope>NUCLEOTIDE SEQUENCE [LARGE SCALE GENOMIC DNA]</scope>
    <source>
        <strain evidence="1">LZ3.2</strain>
        <tissue evidence="1">Leaf</tissue>
    </source>
</reference>
<keyword evidence="2" id="KW-1185">Reference proteome</keyword>
<name>A0A9J5Z3E5_SOLCO</name>
<evidence type="ECO:0000313" key="2">
    <source>
        <dbReference type="Proteomes" id="UP000824120"/>
    </source>
</evidence>
<protein>
    <submittedName>
        <fullName evidence="1">Uncharacterized protein</fullName>
    </submittedName>
</protein>
<organism evidence="1 2">
    <name type="scientific">Solanum commersonii</name>
    <name type="common">Commerson's wild potato</name>
    <name type="synonym">Commerson's nightshade</name>
    <dbReference type="NCBI Taxonomy" id="4109"/>
    <lineage>
        <taxon>Eukaryota</taxon>
        <taxon>Viridiplantae</taxon>
        <taxon>Streptophyta</taxon>
        <taxon>Embryophyta</taxon>
        <taxon>Tracheophyta</taxon>
        <taxon>Spermatophyta</taxon>
        <taxon>Magnoliopsida</taxon>
        <taxon>eudicotyledons</taxon>
        <taxon>Gunneridae</taxon>
        <taxon>Pentapetalae</taxon>
        <taxon>asterids</taxon>
        <taxon>lamiids</taxon>
        <taxon>Solanales</taxon>
        <taxon>Solanaceae</taxon>
        <taxon>Solanoideae</taxon>
        <taxon>Solaneae</taxon>
        <taxon>Solanum</taxon>
    </lineage>
</organism>
<sequence length="109" mass="12603">MMKISISIINRITANQAKIAIVLKVLSNDSKEALFDVIQHIYDEEARKRFLLELKNIILNTDKPKPQPIIKPFSMKKIMYRADSQSKPSIIDLRHKVSSLKEEIQNIKS</sequence>
<dbReference type="EMBL" id="JACXVP010000005">
    <property type="protein sequence ID" value="KAG5606717.1"/>
    <property type="molecule type" value="Genomic_DNA"/>
</dbReference>
<dbReference type="OrthoDB" id="1323164at2759"/>
<gene>
    <name evidence="1" type="ORF">H5410_028209</name>
</gene>
<dbReference type="AlphaFoldDB" id="A0A9J5Z3E5"/>
<comment type="caution">
    <text evidence="1">The sequence shown here is derived from an EMBL/GenBank/DDBJ whole genome shotgun (WGS) entry which is preliminary data.</text>
</comment>
<dbReference type="Proteomes" id="UP000824120">
    <property type="component" value="Chromosome 5"/>
</dbReference>
<accession>A0A9J5Z3E5</accession>
<evidence type="ECO:0000313" key="1">
    <source>
        <dbReference type="EMBL" id="KAG5606717.1"/>
    </source>
</evidence>